<evidence type="ECO:0000256" key="1">
    <source>
        <dbReference type="SAM" id="MobiDB-lite"/>
    </source>
</evidence>
<dbReference type="PATRIC" id="fig|882.5.peg.1078"/>
<evidence type="ECO:0000313" key="2">
    <source>
        <dbReference type="EMBL" id="AAS95621.1"/>
    </source>
</evidence>
<feature type="compositionally biased region" description="Polar residues" evidence="1">
    <location>
        <begin position="56"/>
        <end position="68"/>
    </location>
</feature>
<proteinExistence type="predicted"/>
<reference evidence="2 3" key="1">
    <citation type="journal article" date="2004" name="Nat. Biotechnol.">
        <title>The genome sequence of the anaerobic, sulfate-reducing bacterium Desulfovibrio vulgaris Hildenborough.</title>
        <authorList>
            <person name="Heidelberg J.F."/>
            <person name="Seshadri R."/>
            <person name="Haveman S.A."/>
            <person name="Hemme C.L."/>
            <person name="Paulsen I.T."/>
            <person name="Kolonay J.F."/>
            <person name="Eisen J.A."/>
            <person name="Ward N."/>
            <person name="Methe B."/>
            <person name="Brinkac L.M."/>
            <person name="Daugherty S.C."/>
            <person name="Deboy R.T."/>
            <person name="Dodson R.J."/>
            <person name="Durkin A.S."/>
            <person name="Madupu R."/>
            <person name="Nelson W.C."/>
            <person name="Sullivan S.A."/>
            <person name="Fouts D."/>
            <person name="Haft D.H."/>
            <person name="Selengut J."/>
            <person name="Peterson J.D."/>
            <person name="Davidsen T.M."/>
            <person name="Zafar N."/>
            <person name="Zhou L."/>
            <person name="Radune D."/>
            <person name="Dimitrov G."/>
            <person name="Hance M."/>
            <person name="Tran K."/>
            <person name="Khouri H."/>
            <person name="Gill J."/>
            <person name="Utterback T.R."/>
            <person name="Feldblyum T.V."/>
            <person name="Wall J.D."/>
            <person name="Voordouw G."/>
            <person name="Fraser C.M."/>
        </authorList>
    </citation>
    <scope>NUCLEOTIDE SEQUENCE [LARGE SCALE GENOMIC DNA]</scope>
    <source>
        <strain evidence="3">ATCC 29579 / DSM 644 / NCIMB 8303 / VKM B-1760 / Hildenborough</strain>
    </source>
</reference>
<gene>
    <name evidence="2" type="ordered locus">DVU_1141</name>
</gene>
<keyword evidence="3" id="KW-1185">Reference proteome</keyword>
<sequence>MMQALANNMLNEADATLVLGTVASRLWLPSGYVATVEVRPIASHVCDADAIHSRWQRASRTETAPSENTENRAEHKADPYPWLGPRTHLMLQTLHADPILKNRFFAVADLLEEQKVPFHYWLLMQAIVDAGGTLFGPVFNEPY</sequence>
<dbReference type="EnsemblBacteria" id="AAS95621">
    <property type="protein sequence ID" value="AAS95621"/>
    <property type="gene ID" value="DVU_1141"/>
</dbReference>
<dbReference type="KEGG" id="dvu:DVU_1141"/>
<evidence type="ECO:0000313" key="3">
    <source>
        <dbReference type="Proteomes" id="UP000002194"/>
    </source>
</evidence>
<accession>Q72CZ0</accession>
<dbReference type="EMBL" id="AE017285">
    <property type="protein sequence ID" value="AAS95621.1"/>
    <property type="molecule type" value="Genomic_DNA"/>
</dbReference>
<dbReference type="AlphaFoldDB" id="Q72CZ0"/>
<name>Q72CZ0_NITV2</name>
<organism evidence="2 3">
    <name type="scientific">Nitratidesulfovibrio vulgaris (strain ATCC 29579 / DSM 644 / CCUG 34227 / NCIMB 8303 / VKM B-1760 / Hildenborough)</name>
    <name type="common">Desulfovibrio vulgaris</name>
    <dbReference type="NCBI Taxonomy" id="882"/>
    <lineage>
        <taxon>Bacteria</taxon>
        <taxon>Pseudomonadati</taxon>
        <taxon>Thermodesulfobacteriota</taxon>
        <taxon>Desulfovibrionia</taxon>
        <taxon>Desulfovibrionales</taxon>
        <taxon>Desulfovibrionaceae</taxon>
        <taxon>Nitratidesulfovibrio</taxon>
    </lineage>
</organism>
<feature type="region of interest" description="Disordered" evidence="1">
    <location>
        <begin position="56"/>
        <end position="78"/>
    </location>
</feature>
<dbReference type="HOGENOM" id="CLU_1803045_0_0_7"/>
<feature type="compositionally biased region" description="Basic and acidic residues" evidence="1">
    <location>
        <begin position="69"/>
        <end position="78"/>
    </location>
</feature>
<protein>
    <submittedName>
        <fullName evidence="2">Uncharacterized protein</fullName>
    </submittedName>
</protein>
<dbReference type="STRING" id="882.DVU_1141"/>
<dbReference type="PaxDb" id="882-DVU_1141"/>
<dbReference type="Proteomes" id="UP000002194">
    <property type="component" value="Chromosome"/>
</dbReference>